<dbReference type="Proteomes" id="UP000234323">
    <property type="component" value="Unassembled WGS sequence"/>
</dbReference>
<organism evidence="1 2">
    <name type="scientific">Rhizophagus irregularis</name>
    <dbReference type="NCBI Taxonomy" id="588596"/>
    <lineage>
        <taxon>Eukaryota</taxon>
        <taxon>Fungi</taxon>
        <taxon>Fungi incertae sedis</taxon>
        <taxon>Mucoromycota</taxon>
        <taxon>Glomeromycotina</taxon>
        <taxon>Glomeromycetes</taxon>
        <taxon>Glomerales</taxon>
        <taxon>Glomeraceae</taxon>
        <taxon>Rhizophagus</taxon>
    </lineage>
</organism>
<gene>
    <name evidence="1" type="ORF">RhiirA4_484317</name>
</gene>
<evidence type="ECO:0000313" key="2">
    <source>
        <dbReference type="Proteomes" id="UP000234323"/>
    </source>
</evidence>
<dbReference type="AlphaFoldDB" id="A0A2I1HNX4"/>
<name>A0A2I1HNX4_9GLOM</name>
<keyword evidence="2" id="KW-1185">Reference proteome</keyword>
<comment type="caution">
    <text evidence="1">The sequence shown here is derived from an EMBL/GenBank/DDBJ whole genome shotgun (WGS) entry which is preliminary data.</text>
</comment>
<sequence length="49" mass="5910">MLTQSDILLGYSRIWELLRGVYNRKTRIWVKRCDEVAEIEKDRGIDLKE</sequence>
<evidence type="ECO:0000313" key="1">
    <source>
        <dbReference type="EMBL" id="PKY60513.1"/>
    </source>
</evidence>
<dbReference type="EMBL" id="LLXI01004340">
    <property type="protein sequence ID" value="PKY60513.1"/>
    <property type="molecule type" value="Genomic_DNA"/>
</dbReference>
<accession>A0A2I1HNX4</accession>
<protein>
    <submittedName>
        <fullName evidence="1">Uncharacterized protein</fullName>
    </submittedName>
</protein>
<proteinExistence type="predicted"/>
<reference evidence="1 2" key="1">
    <citation type="submission" date="2015-10" db="EMBL/GenBank/DDBJ databases">
        <title>Genome analyses suggest a sexual origin of heterokaryosis in a supposedly ancient asexual fungus.</title>
        <authorList>
            <person name="Ropars J."/>
            <person name="Sedzielewska K."/>
            <person name="Noel J."/>
            <person name="Charron P."/>
            <person name="Farinelli L."/>
            <person name="Marton T."/>
            <person name="Kruger M."/>
            <person name="Pelin A."/>
            <person name="Brachmann A."/>
            <person name="Corradi N."/>
        </authorList>
    </citation>
    <scope>NUCLEOTIDE SEQUENCE [LARGE SCALE GENOMIC DNA]</scope>
    <source>
        <strain evidence="1 2">A4</strain>
    </source>
</reference>